<comment type="catalytic activity">
    <reaction evidence="8">
        <text>(sulfur carrier)-H + L-cysteine = (sulfur carrier)-SH + L-alanine</text>
        <dbReference type="Rhea" id="RHEA:43892"/>
        <dbReference type="Rhea" id="RHEA-COMP:14737"/>
        <dbReference type="Rhea" id="RHEA-COMP:14739"/>
        <dbReference type="ChEBI" id="CHEBI:29917"/>
        <dbReference type="ChEBI" id="CHEBI:35235"/>
        <dbReference type="ChEBI" id="CHEBI:57972"/>
        <dbReference type="ChEBI" id="CHEBI:64428"/>
        <dbReference type="EC" id="2.8.1.7"/>
    </reaction>
</comment>
<comment type="similarity">
    <text evidence="3">Belongs to the class-V pyridoxal-phosphate-dependent aminotransferase family. Csd subfamily.</text>
</comment>
<dbReference type="GO" id="GO:0030170">
    <property type="term" value="F:pyridoxal phosphate binding"/>
    <property type="evidence" value="ECO:0007669"/>
    <property type="project" value="InterPro"/>
</dbReference>
<evidence type="ECO:0000313" key="10">
    <source>
        <dbReference type="EMBL" id="PQV65225.1"/>
    </source>
</evidence>
<dbReference type="PANTHER" id="PTHR43586:SF8">
    <property type="entry name" value="CYSTEINE DESULFURASE 1, CHLOROPLASTIC"/>
    <property type="match status" value="1"/>
</dbReference>
<dbReference type="InParanoid" id="A0A2S8SWP9"/>
<dbReference type="OrthoDB" id="9808002at2"/>
<dbReference type="GO" id="GO:0006534">
    <property type="term" value="P:cysteine metabolic process"/>
    <property type="evidence" value="ECO:0007669"/>
    <property type="project" value="InterPro"/>
</dbReference>
<dbReference type="Proteomes" id="UP000237684">
    <property type="component" value="Unassembled WGS sequence"/>
</dbReference>
<comment type="function">
    <text evidence="2">Catalyzes the removal of elemental sulfur and selenium atoms from L-cysteine, L-cystine, L-selenocysteine, and L-selenocystine to produce L-alanine.</text>
</comment>
<evidence type="ECO:0000256" key="3">
    <source>
        <dbReference type="ARBA" id="ARBA00010447"/>
    </source>
</evidence>
<gene>
    <name evidence="10" type="ORF">B1R32_102234</name>
</gene>
<dbReference type="InterPro" id="IPR016454">
    <property type="entry name" value="Cysteine_dSase"/>
</dbReference>
<dbReference type="EC" id="2.8.1.7" evidence="4"/>
<dbReference type="InterPro" id="IPR010970">
    <property type="entry name" value="Cys_dSase_SufS"/>
</dbReference>
<evidence type="ECO:0000256" key="5">
    <source>
        <dbReference type="ARBA" id="ARBA00021850"/>
    </source>
</evidence>
<evidence type="ECO:0000256" key="4">
    <source>
        <dbReference type="ARBA" id="ARBA00012239"/>
    </source>
</evidence>
<dbReference type="GO" id="GO:0016829">
    <property type="term" value="F:lyase activity"/>
    <property type="evidence" value="ECO:0007669"/>
    <property type="project" value="UniProtKB-KW"/>
</dbReference>
<dbReference type="InterPro" id="IPR015424">
    <property type="entry name" value="PyrdxlP-dep_Trfase"/>
</dbReference>
<dbReference type="EMBL" id="NIGF01000002">
    <property type="protein sequence ID" value="PQV65225.1"/>
    <property type="molecule type" value="Genomic_DNA"/>
</dbReference>
<keyword evidence="11" id="KW-1185">Reference proteome</keyword>
<comment type="cofactor">
    <cofactor evidence="1">
        <name>pyridoxal 5'-phosphate</name>
        <dbReference type="ChEBI" id="CHEBI:597326"/>
    </cofactor>
</comment>
<name>A0A2S8SWP9_9BACT</name>
<organism evidence="10 11">
    <name type="scientific">Abditibacterium utsteinense</name>
    <dbReference type="NCBI Taxonomy" id="1960156"/>
    <lineage>
        <taxon>Bacteria</taxon>
        <taxon>Pseudomonadati</taxon>
        <taxon>Abditibacteriota</taxon>
        <taxon>Abditibacteriia</taxon>
        <taxon>Abditibacteriales</taxon>
        <taxon>Abditibacteriaceae</taxon>
        <taxon>Abditibacterium</taxon>
    </lineage>
</organism>
<proteinExistence type="inferred from homology"/>
<dbReference type="Gene3D" id="3.40.640.10">
    <property type="entry name" value="Type I PLP-dependent aspartate aminotransferase-like (Major domain)"/>
    <property type="match status" value="1"/>
</dbReference>
<dbReference type="PIRSF" id="PIRSF005572">
    <property type="entry name" value="NifS"/>
    <property type="match status" value="1"/>
</dbReference>
<evidence type="ECO:0000259" key="9">
    <source>
        <dbReference type="Pfam" id="PF00266"/>
    </source>
</evidence>
<dbReference type="InterPro" id="IPR015422">
    <property type="entry name" value="PyrdxlP-dep_Trfase_small"/>
</dbReference>
<keyword evidence="10" id="KW-0456">Lyase</keyword>
<evidence type="ECO:0000256" key="2">
    <source>
        <dbReference type="ARBA" id="ARBA00002824"/>
    </source>
</evidence>
<reference evidence="10 11" key="1">
    <citation type="journal article" date="2018" name="Syst. Appl. Microbiol.">
        <title>Abditibacterium utsteinense sp. nov., the first cultivated member of candidate phylum FBP, isolated from ice-free Antarctic soil samples.</title>
        <authorList>
            <person name="Tahon G."/>
            <person name="Tytgat B."/>
            <person name="Lebbe L."/>
            <person name="Carlier A."/>
            <person name="Willems A."/>
        </authorList>
    </citation>
    <scope>NUCLEOTIDE SEQUENCE [LARGE SCALE GENOMIC DNA]</scope>
    <source>
        <strain evidence="10 11">LMG 29911</strain>
    </source>
</reference>
<evidence type="ECO:0000313" key="11">
    <source>
        <dbReference type="Proteomes" id="UP000237684"/>
    </source>
</evidence>
<sequence>MKTLDIQNIRAQFPILQTEVRGKPLVYLDNAATTQKPRVVIERIQKYYESENANIHRAVHYLSEVATRRTEEARVIIARFLNAPDAHEIIFTRGCTDGINLVAGSWGRANIGAGDEIILSAMEHHSNIVPWQILAAEKGATIKVAPINDDGELLLDEFEALFSERTKLVSIVHVSNSLGTINPVREIIEMAHARGVLVLLDAAQAVPHLKVDVQDLKPDFLVFSGHKLYGPTGIGVLWARREILEAMPPYQGGGDMISSVKWSGSTWNELPYKFEAGTPNMEGAIGLASAIEWVEELGLENIAAHENELLQRATDAVKDFPGLTIIGRAREKASVLSFVIEGAHPNDIGTLLDARGVAIRTGHHCTQPLMDRFGIPATARASFAVYNTESEVDKFIEALHFAREMLL</sequence>
<dbReference type="RefSeq" id="WP_105482562.1">
    <property type="nucleotide sequence ID" value="NZ_NIGF01000002.1"/>
</dbReference>
<dbReference type="FunCoup" id="A0A2S8SWP9">
    <property type="interactions" value="407"/>
</dbReference>
<dbReference type="PANTHER" id="PTHR43586">
    <property type="entry name" value="CYSTEINE DESULFURASE"/>
    <property type="match status" value="1"/>
</dbReference>
<dbReference type="SUPFAM" id="SSF53383">
    <property type="entry name" value="PLP-dependent transferases"/>
    <property type="match status" value="1"/>
</dbReference>
<dbReference type="Pfam" id="PF00266">
    <property type="entry name" value="Aminotran_5"/>
    <property type="match status" value="1"/>
</dbReference>
<accession>A0A2S8SWP9</accession>
<evidence type="ECO:0000256" key="6">
    <source>
        <dbReference type="ARBA" id="ARBA00022679"/>
    </source>
</evidence>
<dbReference type="InterPro" id="IPR015421">
    <property type="entry name" value="PyrdxlP-dep_Trfase_major"/>
</dbReference>
<keyword evidence="6" id="KW-0808">Transferase</keyword>
<dbReference type="Gene3D" id="3.90.1150.10">
    <property type="entry name" value="Aspartate Aminotransferase, domain 1"/>
    <property type="match status" value="1"/>
</dbReference>
<comment type="caution">
    <text evidence="10">The sequence shown here is derived from an EMBL/GenBank/DDBJ whole genome shotgun (WGS) entry which is preliminary data.</text>
</comment>
<dbReference type="NCBIfam" id="TIGR01979">
    <property type="entry name" value="sufS"/>
    <property type="match status" value="1"/>
</dbReference>
<dbReference type="InterPro" id="IPR000192">
    <property type="entry name" value="Aminotrans_V_dom"/>
</dbReference>
<evidence type="ECO:0000256" key="1">
    <source>
        <dbReference type="ARBA" id="ARBA00001933"/>
    </source>
</evidence>
<dbReference type="AlphaFoldDB" id="A0A2S8SWP9"/>
<evidence type="ECO:0000256" key="7">
    <source>
        <dbReference type="ARBA" id="ARBA00022898"/>
    </source>
</evidence>
<evidence type="ECO:0000256" key="8">
    <source>
        <dbReference type="ARBA" id="ARBA00050776"/>
    </source>
</evidence>
<keyword evidence="7" id="KW-0663">Pyridoxal phosphate</keyword>
<feature type="domain" description="Aminotransferase class V" evidence="9">
    <location>
        <begin position="26"/>
        <end position="395"/>
    </location>
</feature>
<dbReference type="GO" id="GO:0031071">
    <property type="term" value="F:cysteine desulfurase activity"/>
    <property type="evidence" value="ECO:0007669"/>
    <property type="project" value="UniProtKB-EC"/>
</dbReference>
<protein>
    <recommendedName>
        <fullName evidence="5">Probable cysteine desulfurase</fullName>
        <ecNumber evidence="4">2.8.1.7</ecNumber>
    </recommendedName>
</protein>
<dbReference type="CDD" id="cd06453">
    <property type="entry name" value="SufS_like"/>
    <property type="match status" value="1"/>
</dbReference>